<organism evidence="2 3">
    <name type="scientific">Jilunia laotingensis</name>
    <dbReference type="NCBI Taxonomy" id="2763675"/>
    <lineage>
        <taxon>Bacteria</taxon>
        <taxon>Pseudomonadati</taxon>
        <taxon>Bacteroidota</taxon>
        <taxon>Bacteroidia</taxon>
        <taxon>Bacteroidales</taxon>
        <taxon>Bacteroidaceae</taxon>
        <taxon>Jilunia</taxon>
    </lineage>
</organism>
<dbReference type="Pfam" id="PF13477">
    <property type="entry name" value="Glyco_trans_4_2"/>
    <property type="match status" value="1"/>
</dbReference>
<sequence length="392" mass="45557">MYRILLVADASSIFIIKFVQALKANCNVNVTVYSPFHNRHIQKEYPYDRVYFDEYRSSALGKLRFFGSRLQPYIQRYKFERFLKSQNKEYDIIHFHWLLPAWTIFPKKYKKYSSNVGGSMWGGELEKLRLLQSKSIYRYKLKKLLSTFSFYIGLGESKKFVENETGFSGNFFYGMYGSSIIEEMQNMSISKIEAKKTLNIHPNKIAVMLGYSGKSIHRHVEILNKILSNKQFAAFQKRLHFVVSMTRGATEQYIVEVEETLKKTGCGYTMIKSEYQTDKDVAILRYATDLAFQLSEFDGLSSSIKEILSSGAILICGNWFSNYHILKEDGFIYWEVGSLDSGIEKFYDIMWSYKSYVDVCKANIKIGGGKYSWNECIKPWASAYSNLLKQTI</sequence>
<evidence type="ECO:0000313" key="3">
    <source>
        <dbReference type="Proteomes" id="UP000651085"/>
    </source>
</evidence>
<protein>
    <recommendedName>
        <fullName evidence="1">Glycosyltransferase subfamily 4-like N-terminal domain-containing protein</fullName>
    </recommendedName>
</protein>
<name>A0A926IP26_9BACT</name>
<dbReference type="Gene3D" id="3.40.50.2000">
    <property type="entry name" value="Glycogen Phosphorylase B"/>
    <property type="match status" value="1"/>
</dbReference>
<dbReference type="RefSeq" id="WP_262433311.1">
    <property type="nucleotide sequence ID" value="NZ_JACRTF010000001.1"/>
</dbReference>
<keyword evidence="3" id="KW-1185">Reference proteome</keyword>
<feature type="domain" description="Glycosyltransferase subfamily 4-like N-terminal" evidence="1">
    <location>
        <begin position="3"/>
        <end position="143"/>
    </location>
</feature>
<dbReference type="InterPro" id="IPR028098">
    <property type="entry name" value="Glyco_trans_4-like_N"/>
</dbReference>
<dbReference type="EMBL" id="JACRTF010000001">
    <property type="protein sequence ID" value="MBC8592095.1"/>
    <property type="molecule type" value="Genomic_DNA"/>
</dbReference>
<dbReference type="AlphaFoldDB" id="A0A926IP26"/>
<reference evidence="2" key="1">
    <citation type="submission" date="2020-08" db="EMBL/GenBank/DDBJ databases">
        <title>Genome public.</title>
        <authorList>
            <person name="Liu C."/>
            <person name="Sun Q."/>
        </authorList>
    </citation>
    <scope>NUCLEOTIDE SEQUENCE</scope>
    <source>
        <strain evidence="2">N12</strain>
    </source>
</reference>
<evidence type="ECO:0000313" key="2">
    <source>
        <dbReference type="EMBL" id="MBC8592095.1"/>
    </source>
</evidence>
<dbReference type="SUPFAM" id="SSF53756">
    <property type="entry name" value="UDP-Glycosyltransferase/glycogen phosphorylase"/>
    <property type="match status" value="1"/>
</dbReference>
<dbReference type="GO" id="GO:0016757">
    <property type="term" value="F:glycosyltransferase activity"/>
    <property type="evidence" value="ECO:0007669"/>
    <property type="project" value="UniProtKB-ARBA"/>
</dbReference>
<gene>
    <name evidence="2" type="ORF">H8744_02320</name>
</gene>
<comment type="caution">
    <text evidence="2">The sequence shown here is derived from an EMBL/GenBank/DDBJ whole genome shotgun (WGS) entry which is preliminary data.</text>
</comment>
<dbReference type="Proteomes" id="UP000651085">
    <property type="component" value="Unassembled WGS sequence"/>
</dbReference>
<proteinExistence type="predicted"/>
<accession>A0A926IP26</accession>
<evidence type="ECO:0000259" key="1">
    <source>
        <dbReference type="Pfam" id="PF13477"/>
    </source>
</evidence>